<accession>A0A4Y2RPP9</accession>
<evidence type="ECO:0000313" key="2">
    <source>
        <dbReference type="Proteomes" id="UP000499080"/>
    </source>
</evidence>
<reference evidence="1 2" key="1">
    <citation type="journal article" date="2019" name="Sci. Rep.">
        <title>Orb-weaving spider Araneus ventricosus genome elucidates the spidroin gene catalogue.</title>
        <authorList>
            <person name="Kono N."/>
            <person name="Nakamura H."/>
            <person name="Ohtoshi R."/>
            <person name="Moran D.A.P."/>
            <person name="Shinohara A."/>
            <person name="Yoshida Y."/>
            <person name="Fujiwara M."/>
            <person name="Mori M."/>
            <person name="Tomita M."/>
            <person name="Arakawa K."/>
        </authorList>
    </citation>
    <scope>NUCLEOTIDE SEQUENCE [LARGE SCALE GENOMIC DNA]</scope>
</reference>
<organism evidence="1 2">
    <name type="scientific">Araneus ventricosus</name>
    <name type="common">Orbweaver spider</name>
    <name type="synonym">Epeira ventricosa</name>
    <dbReference type="NCBI Taxonomy" id="182803"/>
    <lineage>
        <taxon>Eukaryota</taxon>
        <taxon>Metazoa</taxon>
        <taxon>Ecdysozoa</taxon>
        <taxon>Arthropoda</taxon>
        <taxon>Chelicerata</taxon>
        <taxon>Arachnida</taxon>
        <taxon>Araneae</taxon>
        <taxon>Araneomorphae</taxon>
        <taxon>Entelegynae</taxon>
        <taxon>Araneoidea</taxon>
        <taxon>Araneidae</taxon>
        <taxon>Araneus</taxon>
    </lineage>
</organism>
<dbReference type="PANTHER" id="PTHR38681:SF1">
    <property type="entry name" value="RETROVIRUS-RELATED POL POLYPROTEIN FROM TRANSPOSON 412-LIKE PROTEIN"/>
    <property type="match status" value="1"/>
</dbReference>
<dbReference type="AlphaFoldDB" id="A0A4Y2RPP9"/>
<dbReference type="PANTHER" id="PTHR38681">
    <property type="entry name" value="RETROVIRUS-RELATED POL POLYPROTEIN FROM TRANSPOSON 412-LIKE PROTEIN-RELATED"/>
    <property type="match status" value="1"/>
</dbReference>
<comment type="caution">
    <text evidence="1">The sequence shown here is derived from an EMBL/GenBank/DDBJ whole genome shotgun (WGS) entry which is preliminary data.</text>
</comment>
<protein>
    <submittedName>
        <fullName evidence="1">Uncharacterized protein</fullName>
    </submittedName>
</protein>
<name>A0A4Y2RPP9_ARAVE</name>
<dbReference type="Proteomes" id="UP000499080">
    <property type="component" value="Unassembled WGS sequence"/>
</dbReference>
<dbReference type="OrthoDB" id="422540at2759"/>
<sequence length="199" mass="22036">MKSALMTHLPGSWLGAPPLVTQYQNSVALLLGNRTRLFCYSVSKLGCSITCCQDSFCSNTRVTTPASSFLQTLRRHVRSFRPVPTSHHSCGPVFVIGDILKASHEFLKIDGIHKSLEPPYAGPFKVLLRTSKVFTVEVKGRPVTVSIDRLKATHMFPGQVASKISSPIPTCSARRLMSSLDMEDVHGKFFISRLYFLHG</sequence>
<gene>
    <name evidence="1" type="ORF">AVEN_11098_1</name>
</gene>
<proteinExistence type="predicted"/>
<evidence type="ECO:0000313" key="1">
    <source>
        <dbReference type="EMBL" id="GBN77229.1"/>
    </source>
</evidence>
<dbReference type="EMBL" id="BGPR01017764">
    <property type="protein sequence ID" value="GBN77229.1"/>
    <property type="molecule type" value="Genomic_DNA"/>
</dbReference>
<keyword evidence="2" id="KW-1185">Reference proteome</keyword>